<dbReference type="EMBL" id="NFZW01000023">
    <property type="protein sequence ID" value="RFA33112.1"/>
    <property type="molecule type" value="Genomic_DNA"/>
</dbReference>
<dbReference type="PANTHER" id="PTHR36178">
    <property type="entry name" value="SLR0625 PROTEIN"/>
    <property type="match status" value="1"/>
</dbReference>
<reference evidence="3" key="1">
    <citation type="submission" date="2017-05" db="EMBL/GenBank/DDBJ databases">
        <authorList>
            <person name="Sharma S."/>
            <person name="Sidhu C."/>
            <person name="Pinnaka A.K."/>
        </authorList>
    </citation>
    <scope>NUCLEOTIDE SEQUENCE [LARGE SCALE GENOMIC DNA]</scope>
    <source>
        <strain evidence="3">AK93</strain>
    </source>
</reference>
<feature type="transmembrane region" description="Helical" evidence="1">
    <location>
        <begin position="324"/>
        <end position="342"/>
    </location>
</feature>
<dbReference type="GO" id="GO:0015501">
    <property type="term" value="F:glutamate:sodium symporter activity"/>
    <property type="evidence" value="ECO:0007669"/>
    <property type="project" value="InterPro"/>
</dbReference>
<evidence type="ECO:0000313" key="3">
    <source>
        <dbReference type="Proteomes" id="UP000256763"/>
    </source>
</evidence>
<feature type="transmembrane region" description="Helical" evidence="1">
    <location>
        <begin position="245"/>
        <end position="262"/>
    </location>
</feature>
<dbReference type="RefSeq" id="WP_116303569.1">
    <property type="nucleotide sequence ID" value="NZ_NFZV01000024.1"/>
</dbReference>
<feature type="transmembrane region" description="Helical" evidence="1">
    <location>
        <begin position="443"/>
        <end position="463"/>
    </location>
</feature>
<name>A0A3E0WJF8_9GAMM</name>
<evidence type="ECO:0000313" key="2">
    <source>
        <dbReference type="EMBL" id="RFA33112.1"/>
    </source>
</evidence>
<feature type="transmembrane region" description="Helical" evidence="1">
    <location>
        <begin position="348"/>
        <end position="368"/>
    </location>
</feature>
<gene>
    <name evidence="2" type="ORF">CAL65_18280</name>
</gene>
<accession>A0A3E0WJF8</accession>
<feature type="transmembrane region" description="Helical" evidence="1">
    <location>
        <begin position="79"/>
        <end position="99"/>
    </location>
</feature>
<evidence type="ECO:0000256" key="1">
    <source>
        <dbReference type="SAM" id="Phobius"/>
    </source>
</evidence>
<dbReference type="GO" id="GO:0015813">
    <property type="term" value="P:L-glutamate transmembrane transport"/>
    <property type="evidence" value="ECO:0007669"/>
    <property type="project" value="InterPro"/>
</dbReference>
<organism evidence="2 3">
    <name type="scientific">Alkalilimnicola ehrlichii</name>
    <dbReference type="NCBI Taxonomy" id="351052"/>
    <lineage>
        <taxon>Bacteria</taxon>
        <taxon>Pseudomonadati</taxon>
        <taxon>Pseudomonadota</taxon>
        <taxon>Gammaproteobacteria</taxon>
        <taxon>Chromatiales</taxon>
        <taxon>Ectothiorhodospiraceae</taxon>
        <taxon>Alkalilimnicola</taxon>
    </lineage>
</organism>
<dbReference type="PANTHER" id="PTHR36178:SF1">
    <property type="entry name" value="SODIUM_GLUTAMATE SYMPORTER"/>
    <property type="match status" value="1"/>
</dbReference>
<protein>
    <submittedName>
        <fullName evidence="2">Sodium:glutamate symporter</fullName>
    </submittedName>
</protein>
<keyword evidence="1" id="KW-0472">Membrane</keyword>
<feature type="transmembrane region" description="Helical" evidence="1">
    <location>
        <begin position="417"/>
        <end position="437"/>
    </location>
</feature>
<feature type="transmembrane region" description="Helical" evidence="1">
    <location>
        <begin position="180"/>
        <end position="204"/>
    </location>
</feature>
<keyword evidence="3" id="KW-1185">Reference proteome</keyword>
<proteinExistence type="predicted"/>
<comment type="caution">
    <text evidence="2">The sequence shown here is derived from an EMBL/GenBank/DDBJ whole genome shotgun (WGS) entry which is preliminary data.</text>
</comment>
<dbReference type="Pfam" id="PF03616">
    <property type="entry name" value="Glt_symporter"/>
    <property type="match status" value="1"/>
</dbReference>
<feature type="transmembrane region" description="Helical" evidence="1">
    <location>
        <begin position="6"/>
        <end position="25"/>
    </location>
</feature>
<sequence>MALSLQDVFVAVLLIGFLLLIANVIRAKVKLFRSLFLPGSIIAGVLALLLGPQILGNLAEWLGIDALGAGLFPATALEAWRGLPGILINVVFAALFLGSRIPGIREIWYRAGPQVVIGQTMAWGQYVVGIILALLVLTPLFGLPPMAGALIEIGFEGGHGTAAGMAETFAELGFPEGADLALGLATIGLVSGVILGTILINWAARRGDIDLSAELDQAKAAPLSKAEIKQAEQDKRLEQSATDPLSLHLGLVAIAIGIGWLLHQALIWLEAATLQQAGMPALMRHVPLFPLAMLGGVFLQIAIDRAGLGEHVSRRIMSRISGTALDFTIVAALATLSLMALGEHLVPFLLLALTGILWSLFCVIVLAPRLIPFNWFERGIGDFGQSMGVTVTGILLMRMADPQNRSGALQSFGYKQLLFEPVVGGGLFTAASLPLIVQFGPVAVLLFTAFIMTAWLIFGFLYFGPMAKEERSKQRAGP</sequence>
<dbReference type="InterPro" id="IPR004445">
    <property type="entry name" value="GltS"/>
</dbReference>
<keyword evidence="1" id="KW-1133">Transmembrane helix</keyword>
<keyword evidence="1" id="KW-0812">Transmembrane</keyword>
<dbReference type="Proteomes" id="UP000256763">
    <property type="component" value="Unassembled WGS sequence"/>
</dbReference>
<feature type="transmembrane region" description="Helical" evidence="1">
    <location>
        <begin position="282"/>
        <end position="303"/>
    </location>
</feature>
<dbReference type="GO" id="GO:0016020">
    <property type="term" value="C:membrane"/>
    <property type="evidence" value="ECO:0007669"/>
    <property type="project" value="InterPro"/>
</dbReference>
<dbReference type="OrthoDB" id="9801557at2"/>
<feature type="transmembrane region" description="Helical" evidence="1">
    <location>
        <begin position="37"/>
        <end position="59"/>
    </location>
</feature>
<feature type="transmembrane region" description="Helical" evidence="1">
    <location>
        <begin position="120"/>
        <end position="141"/>
    </location>
</feature>
<dbReference type="AlphaFoldDB" id="A0A3E0WJF8"/>